<evidence type="ECO:0000313" key="2">
    <source>
        <dbReference type="EMBL" id="MBD7967021.1"/>
    </source>
</evidence>
<protein>
    <recommendedName>
        <fullName evidence="4">Ribosomal protein L7/L12 C-terminal domain-containing protein</fullName>
    </recommendedName>
</protein>
<evidence type="ECO:0008006" key="4">
    <source>
        <dbReference type="Google" id="ProtNLM"/>
    </source>
</evidence>
<reference evidence="2 3" key="1">
    <citation type="submission" date="2020-08" db="EMBL/GenBank/DDBJ databases">
        <title>A Genomic Blueprint of the Chicken Gut Microbiome.</title>
        <authorList>
            <person name="Gilroy R."/>
            <person name="Ravi A."/>
            <person name="Getino M."/>
            <person name="Pursley I."/>
            <person name="Horton D.L."/>
            <person name="Alikhan N.-F."/>
            <person name="Baker D."/>
            <person name="Gharbi K."/>
            <person name="Hall N."/>
            <person name="Watson M."/>
            <person name="Adriaenssens E.M."/>
            <person name="Foster-Nyarko E."/>
            <person name="Jarju S."/>
            <person name="Secka A."/>
            <person name="Antonio M."/>
            <person name="Oren A."/>
            <person name="Chaudhuri R."/>
            <person name="La Ragione R.M."/>
            <person name="Hildebrand F."/>
            <person name="Pallen M.J."/>
        </authorList>
    </citation>
    <scope>NUCLEOTIDE SEQUENCE [LARGE SCALE GENOMIC DNA]</scope>
    <source>
        <strain evidence="2 3">Sa2BVA9</strain>
    </source>
</reference>
<keyword evidence="1" id="KW-0812">Transmembrane</keyword>
<sequence>MEPAELIATLAVFLSCILLLIVMKVKRQIKEIQLELDLIRNQTGRADSSPYSPVSDPNQGQAVSFNTPSQKINVTAFDEQLLFMVQQGQKIAAIKKLREVKDMDLKSAKLYVDKLEEQM</sequence>
<gene>
    <name evidence="2" type="ORF">H9647_03005</name>
</gene>
<dbReference type="InterPro" id="IPR014719">
    <property type="entry name" value="Ribosomal_bL12_C/ClpS-like"/>
</dbReference>
<evidence type="ECO:0000313" key="3">
    <source>
        <dbReference type="Proteomes" id="UP000608071"/>
    </source>
</evidence>
<keyword evidence="1" id="KW-1133">Transmembrane helix</keyword>
<accession>A0ABR8SU45</accession>
<dbReference type="EMBL" id="JACSQL010000001">
    <property type="protein sequence ID" value="MBD7967021.1"/>
    <property type="molecule type" value="Genomic_DNA"/>
</dbReference>
<dbReference type="Proteomes" id="UP000608071">
    <property type="component" value="Unassembled WGS sequence"/>
</dbReference>
<name>A0ABR8SU45_9BACL</name>
<comment type="caution">
    <text evidence="2">The sequence shown here is derived from an EMBL/GenBank/DDBJ whole genome shotgun (WGS) entry which is preliminary data.</text>
</comment>
<keyword evidence="1" id="KW-0472">Membrane</keyword>
<proteinExistence type="predicted"/>
<organism evidence="2 3">
    <name type="scientific">Paenibacillus gallinarum</name>
    <dbReference type="NCBI Taxonomy" id="2762232"/>
    <lineage>
        <taxon>Bacteria</taxon>
        <taxon>Bacillati</taxon>
        <taxon>Bacillota</taxon>
        <taxon>Bacilli</taxon>
        <taxon>Bacillales</taxon>
        <taxon>Paenibacillaceae</taxon>
        <taxon>Paenibacillus</taxon>
    </lineage>
</organism>
<dbReference type="RefSeq" id="WP_191798024.1">
    <property type="nucleotide sequence ID" value="NZ_JACSQL010000001.1"/>
</dbReference>
<evidence type="ECO:0000256" key="1">
    <source>
        <dbReference type="SAM" id="Phobius"/>
    </source>
</evidence>
<keyword evidence="3" id="KW-1185">Reference proteome</keyword>
<dbReference type="Gene3D" id="3.30.1390.10">
    <property type="match status" value="1"/>
</dbReference>
<feature type="transmembrane region" description="Helical" evidence="1">
    <location>
        <begin position="6"/>
        <end position="23"/>
    </location>
</feature>